<evidence type="ECO:0000313" key="1">
    <source>
        <dbReference type="EMBL" id="GGW62691.1"/>
    </source>
</evidence>
<reference evidence="2" key="1">
    <citation type="journal article" date="2019" name="Int. J. Syst. Evol. Microbiol.">
        <title>The Global Catalogue of Microorganisms (GCM) 10K type strain sequencing project: providing services to taxonomists for standard genome sequencing and annotation.</title>
        <authorList>
            <consortium name="The Broad Institute Genomics Platform"/>
            <consortium name="The Broad Institute Genome Sequencing Center for Infectious Disease"/>
            <person name="Wu L."/>
            <person name="Ma J."/>
        </authorList>
    </citation>
    <scope>NUCLEOTIDE SEQUENCE [LARGE SCALE GENOMIC DNA]</scope>
    <source>
        <strain evidence="2">KCTC 23723</strain>
    </source>
</reference>
<accession>A0ABQ2WQ58</accession>
<gene>
    <name evidence="1" type="ORF">GCM10008111_18320</name>
</gene>
<protein>
    <recommendedName>
        <fullName evidence="3">WalW protein</fullName>
    </recommendedName>
</protein>
<dbReference type="RefSeq" id="WP_189482759.1">
    <property type="nucleotide sequence ID" value="NZ_BMYR01000007.1"/>
</dbReference>
<dbReference type="Proteomes" id="UP000634667">
    <property type="component" value="Unassembled WGS sequence"/>
</dbReference>
<dbReference type="EMBL" id="BMYR01000007">
    <property type="protein sequence ID" value="GGW62691.1"/>
    <property type="molecule type" value="Genomic_DNA"/>
</dbReference>
<evidence type="ECO:0008006" key="3">
    <source>
        <dbReference type="Google" id="ProtNLM"/>
    </source>
</evidence>
<dbReference type="Gene3D" id="3.20.20.370">
    <property type="entry name" value="Glycoside hydrolase/deacetylase"/>
    <property type="match status" value="1"/>
</dbReference>
<keyword evidence="2" id="KW-1185">Reference proteome</keyword>
<dbReference type="SUPFAM" id="SSF88713">
    <property type="entry name" value="Glycoside hydrolase/deacetylase"/>
    <property type="match status" value="1"/>
</dbReference>
<name>A0ABQ2WQ58_9ALTE</name>
<comment type="caution">
    <text evidence="1">The sequence shown here is derived from an EMBL/GenBank/DDBJ whole genome shotgun (WGS) entry which is preliminary data.</text>
</comment>
<dbReference type="InterPro" id="IPR011330">
    <property type="entry name" value="Glyco_hydro/deAcase_b/a-brl"/>
</dbReference>
<proteinExistence type="predicted"/>
<evidence type="ECO:0000313" key="2">
    <source>
        <dbReference type="Proteomes" id="UP000634667"/>
    </source>
</evidence>
<sequence>MIRSKLTVIIHAEEEFDWGGGFFRSNNNITHGAELTTFVDQILATGVRVVLAMDYAFVSSEQGTKVIEHFKQQQYKNVEFASHLHPWVNPPFEEPTIDGDEIEDFYSFPGNLSADTEEAKLTSLTTLIEQKTGRRPTTYLAGRYGTGANTYQILKKLGYKLDVSISAFADFSSYHGPDFSNYTNSETSIDGIRCIPHTSGYISYCNGVANYFNRDSQNLAKFNNSFIGKVILKLLGVKRVRLSPEGYSYKEMHKLLKSLNDIGVENFIFSFHSPSVKVGLTPYIPEDKHLSKLRNDTLKLLNEFSSIRAD</sequence>
<organism evidence="1 2">
    <name type="scientific">Alishewanella tabrizica</name>
    <dbReference type="NCBI Taxonomy" id="671278"/>
    <lineage>
        <taxon>Bacteria</taxon>
        <taxon>Pseudomonadati</taxon>
        <taxon>Pseudomonadota</taxon>
        <taxon>Gammaproteobacteria</taxon>
        <taxon>Alteromonadales</taxon>
        <taxon>Alteromonadaceae</taxon>
        <taxon>Alishewanella</taxon>
    </lineage>
</organism>